<sequence>MQYPAHMQPTFARIEQISPDEEEAIAAAASNPARFPPVPYKVARNFLVADTYMESPVGLQVSARRQRASAQPTDLLAQFDGLEAVSDDIKDLLPPECRAALDGAVERDRAWRRQWGTENEQGARRLPIIDKAIVPYSMAS</sequence>
<dbReference type="EMBL" id="JANJQO010000984">
    <property type="protein sequence ID" value="KAJ2973376.1"/>
    <property type="molecule type" value="Genomic_DNA"/>
</dbReference>
<comment type="caution">
    <text evidence="1">The sequence shown here is derived from an EMBL/GenBank/DDBJ whole genome shotgun (WGS) entry which is preliminary data.</text>
</comment>
<accession>A0ACC1N4G0</accession>
<gene>
    <name evidence="1" type="ORF">NQ176_g6645</name>
</gene>
<organism evidence="1 2">
    <name type="scientific">Zarea fungicola</name>
    <dbReference type="NCBI Taxonomy" id="93591"/>
    <lineage>
        <taxon>Eukaryota</taxon>
        <taxon>Fungi</taxon>
        <taxon>Dikarya</taxon>
        <taxon>Ascomycota</taxon>
        <taxon>Pezizomycotina</taxon>
        <taxon>Sordariomycetes</taxon>
        <taxon>Hypocreomycetidae</taxon>
        <taxon>Hypocreales</taxon>
        <taxon>Cordycipitaceae</taxon>
        <taxon>Zarea</taxon>
    </lineage>
</organism>
<proteinExistence type="predicted"/>
<reference evidence="1" key="1">
    <citation type="submission" date="2022-08" db="EMBL/GenBank/DDBJ databases">
        <title>Genome Sequence of Lecanicillium fungicola.</title>
        <authorList>
            <person name="Buettner E."/>
        </authorList>
    </citation>
    <scope>NUCLEOTIDE SEQUENCE</scope>
    <source>
        <strain evidence="1">Babe33</strain>
    </source>
</reference>
<evidence type="ECO:0000313" key="1">
    <source>
        <dbReference type="EMBL" id="KAJ2973376.1"/>
    </source>
</evidence>
<dbReference type="Proteomes" id="UP001143910">
    <property type="component" value="Unassembled WGS sequence"/>
</dbReference>
<protein>
    <submittedName>
        <fullName evidence="1">Uncharacterized protein</fullName>
    </submittedName>
</protein>
<evidence type="ECO:0000313" key="2">
    <source>
        <dbReference type="Proteomes" id="UP001143910"/>
    </source>
</evidence>
<name>A0ACC1N4G0_9HYPO</name>
<keyword evidence="2" id="KW-1185">Reference proteome</keyword>